<evidence type="ECO:0000256" key="9">
    <source>
        <dbReference type="ARBA" id="ARBA00023141"/>
    </source>
</evidence>
<dbReference type="Proteomes" id="UP000095743">
    <property type="component" value="Chromosome"/>
</dbReference>
<protein>
    <recommendedName>
        <fullName evidence="12">Tryptophan synthase beta chain</fullName>
        <ecNumber evidence="12">4.2.1.20</ecNumber>
    </recommendedName>
</protein>
<keyword evidence="6 12" id="KW-0028">Amino-acid biosynthesis</keyword>
<evidence type="ECO:0000313" key="14">
    <source>
        <dbReference type="EMBL" id="AOT69257.1"/>
    </source>
</evidence>
<feature type="modified residue" description="N6-(pyridoxal phosphate)lysine" evidence="12">
    <location>
        <position position="89"/>
    </location>
</feature>
<evidence type="ECO:0000313" key="15">
    <source>
        <dbReference type="Proteomes" id="UP000095743"/>
    </source>
</evidence>
<comment type="pathway">
    <text evidence="3 12">Amino-acid biosynthesis; L-tryptophan biosynthesis; L-tryptophan from chorismate: step 5/5.</text>
</comment>
<dbReference type="PIRSF" id="PIRSF001413">
    <property type="entry name" value="Trp_syn_beta"/>
    <property type="match status" value="1"/>
</dbReference>
<comment type="subunit">
    <text evidence="5 12">Tetramer of two alpha and two beta chains.</text>
</comment>
<proteinExistence type="inferred from homology"/>
<dbReference type="SUPFAM" id="SSF53686">
    <property type="entry name" value="Tryptophan synthase beta subunit-like PLP-dependent enzymes"/>
    <property type="match status" value="1"/>
</dbReference>
<dbReference type="InterPro" id="IPR023026">
    <property type="entry name" value="Trp_synth_beta/beta-like"/>
</dbReference>
<evidence type="ECO:0000256" key="4">
    <source>
        <dbReference type="ARBA" id="ARBA00009982"/>
    </source>
</evidence>
<evidence type="ECO:0000259" key="13">
    <source>
        <dbReference type="Pfam" id="PF00291"/>
    </source>
</evidence>
<comment type="function">
    <text evidence="2 12">The beta subunit is responsible for the synthesis of L-tryptophan from indole and L-serine.</text>
</comment>
<dbReference type="Pfam" id="PF00291">
    <property type="entry name" value="PALP"/>
    <property type="match status" value="1"/>
</dbReference>
<dbReference type="FunFam" id="3.40.50.1100:FF:000004">
    <property type="entry name" value="Tryptophan synthase beta chain"/>
    <property type="match status" value="1"/>
</dbReference>
<feature type="domain" description="Tryptophan synthase beta chain-like PALP" evidence="13">
    <location>
        <begin position="55"/>
        <end position="379"/>
    </location>
</feature>
<evidence type="ECO:0000256" key="5">
    <source>
        <dbReference type="ARBA" id="ARBA00011270"/>
    </source>
</evidence>
<dbReference type="STRING" id="1424294.Gferi_06560"/>
<comment type="similarity">
    <text evidence="4 12">Belongs to the TrpB family.</text>
</comment>
<dbReference type="GO" id="GO:0005737">
    <property type="term" value="C:cytoplasm"/>
    <property type="evidence" value="ECO:0007669"/>
    <property type="project" value="TreeGrafter"/>
</dbReference>
<keyword evidence="8 12" id="KW-0663">Pyridoxal phosphate</keyword>
<evidence type="ECO:0000256" key="3">
    <source>
        <dbReference type="ARBA" id="ARBA00004733"/>
    </source>
</evidence>
<dbReference type="KEGG" id="gfe:Gferi_06560"/>
<dbReference type="InterPro" id="IPR006654">
    <property type="entry name" value="Trp_synth_beta"/>
</dbReference>
<evidence type="ECO:0000256" key="6">
    <source>
        <dbReference type="ARBA" id="ARBA00022605"/>
    </source>
</evidence>
<evidence type="ECO:0000256" key="7">
    <source>
        <dbReference type="ARBA" id="ARBA00022822"/>
    </source>
</evidence>
<evidence type="ECO:0000256" key="10">
    <source>
        <dbReference type="ARBA" id="ARBA00023239"/>
    </source>
</evidence>
<dbReference type="RefSeq" id="WP_069974823.1">
    <property type="nucleotide sequence ID" value="NZ_CP017269.1"/>
</dbReference>
<comment type="catalytic activity">
    <reaction evidence="11 12">
        <text>(1S,2R)-1-C-(indol-3-yl)glycerol 3-phosphate + L-serine = D-glyceraldehyde 3-phosphate + L-tryptophan + H2O</text>
        <dbReference type="Rhea" id="RHEA:10532"/>
        <dbReference type="ChEBI" id="CHEBI:15377"/>
        <dbReference type="ChEBI" id="CHEBI:33384"/>
        <dbReference type="ChEBI" id="CHEBI:57912"/>
        <dbReference type="ChEBI" id="CHEBI:58866"/>
        <dbReference type="ChEBI" id="CHEBI:59776"/>
        <dbReference type="EC" id="4.2.1.20"/>
    </reaction>
</comment>
<dbReference type="InterPro" id="IPR001926">
    <property type="entry name" value="TrpB-like_PALP"/>
</dbReference>
<dbReference type="EMBL" id="CP017269">
    <property type="protein sequence ID" value="AOT69257.1"/>
    <property type="molecule type" value="Genomic_DNA"/>
</dbReference>
<dbReference type="FunFam" id="3.40.50.1100:FF:000001">
    <property type="entry name" value="Tryptophan synthase beta chain"/>
    <property type="match status" value="1"/>
</dbReference>
<gene>
    <name evidence="12" type="primary">trpB</name>
    <name evidence="14" type="ORF">Gferi_06560</name>
</gene>
<dbReference type="CDD" id="cd06446">
    <property type="entry name" value="Trp-synth_B"/>
    <property type="match status" value="1"/>
</dbReference>
<comment type="cofactor">
    <cofactor evidence="1 12">
        <name>pyridoxal 5'-phosphate</name>
        <dbReference type="ChEBI" id="CHEBI:597326"/>
    </cofactor>
</comment>
<evidence type="ECO:0000256" key="12">
    <source>
        <dbReference type="HAMAP-Rule" id="MF_00133"/>
    </source>
</evidence>
<keyword evidence="9 12" id="KW-0057">Aromatic amino acid biosynthesis</keyword>
<evidence type="ECO:0000256" key="2">
    <source>
        <dbReference type="ARBA" id="ARBA00002786"/>
    </source>
</evidence>
<dbReference type="InterPro" id="IPR036052">
    <property type="entry name" value="TrpB-like_PALP_sf"/>
</dbReference>
<dbReference type="HAMAP" id="MF_00133">
    <property type="entry name" value="Trp_synth_beta"/>
    <property type="match status" value="1"/>
</dbReference>
<dbReference type="EC" id="4.2.1.20" evidence="12"/>
<dbReference type="Gene3D" id="3.40.50.1100">
    <property type="match status" value="2"/>
</dbReference>
<dbReference type="InterPro" id="IPR006653">
    <property type="entry name" value="Trp_synth_b_CS"/>
</dbReference>
<evidence type="ECO:0000256" key="1">
    <source>
        <dbReference type="ARBA" id="ARBA00001933"/>
    </source>
</evidence>
<dbReference type="GO" id="GO:0004834">
    <property type="term" value="F:tryptophan synthase activity"/>
    <property type="evidence" value="ECO:0007669"/>
    <property type="project" value="UniProtKB-UniRule"/>
</dbReference>
<keyword evidence="10 12" id="KW-0456">Lyase</keyword>
<dbReference type="PANTHER" id="PTHR48077">
    <property type="entry name" value="TRYPTOPHAN SYNTHASE-RELATED"/>
    <property type="match status" value="1"/>
</dbReference>
<evidence type="ECO:0000256" key="8">
    <source>
        <dbReference type="ARBA" id="ARBA00022898"/>
    </source>
</evidence>
<sequence length="400" mass="44252">MKDTKLPKKFGQFGGQFVPETLMNALIELEEKFIEAKNDEDFRKEYQYFVRDYSGRPTPLYFAENLTARLGGGKIYLKREDLNHTGAHKINNVIGQVLLAKRMGKKRIIAETGAGQHGVATATICAMFGLDCEVYMGEEDIQRQSLNVFKMKLLGAKVNSVTSGTATLKDATNEAIRDWVTHVDDTFYVIGSVVGPHPYPTMVRDFQRIIGDEVKEQIIEKERRYPDYLIACVGGGSNAMGLFYPFKDETGVKLIGVEAAGKGVNTEAHAATIAKGTLGVLHGMMTYLLQDDNGQILPVYSISAGLDYPGIGPEHAYFHTTGRGEYVSITDNEALEAFEYLTVTEGIIPALESAHAIGHLMKLAPKTNKEDIIVVNLSGRGDKDIDTVLKNLERKDQYEE</sequence>
<name>A0A1D8GED3_9FIRM</name>
<dbReference type="UniPathway" id="UPA00035">
    <property type="reaction ID" value="UER00044"/>
</dbReference>
<dbReference type="PANTHER" id="PTHR48077:SF3">
    <property type="entry name" value="TRYPTOPHAN SYNTHASE"/>
    <property type="match status" value="1"/>
</dbReference>
<dbReference type="NCBIfam" id="TIGR00263">
    <property type="entry name" value="trpB"/>
    <property type="match status" value="1"/>
</dbReference>
<organism evidence="14 15">
    <name type="scientific">Geosporobacter ferrireducens</name>
    <dbReference type="NCBI Taxonomy" id="1424294"/>
    <lineage>
        <taxon>Bacteria</taxon>
        <taxon>Bacillati</taxon>
        <taxon>Bacillota</taxon>
        <taxon>Clostridia</taxon>
        <taxon>Peptostreptococcales</taxon>
        <taxon>Thermotaleaceae</taxon>
        <taxon>Geosporobacter</taxon>
    </lineage>
</organism>
<evidence type="ECO:0000256" key="11">
    <source>
        <dbReference type="ARBA" id="ARBA00049047"/>
    </source>
</evidence>
<dbReference type="PROSITE" id="PS00168">
    <property type="entry name" value="TRP_SYNTHASE_BETA"/>
    <property type="match status" value="1"/>
</dbReference>
<dbReference type="AlphaFoldDB" id="A0A1D8GED3"/>
<accession>A0A1D8GED3</accession>
<reference evidence="14 15" key="1">
    <citation type="submission" date="2016-09" db="EMBL/GenBank/DDBJ databases">
        <title>Genomic analysis reveals versatility of anaerobic energy metabolism of Geosporobacter ferrireducens IRF9 of phylum Firmicutes.</title>
        <authorList>
            <person name="Kim S.-J."/>
        </authorList>
    </citation>
    <scope>NUCLEOTIDE SEQUENCE [LARGE SCALE GENOMIC DNA]</scope>
    <source>
        <strain evidence="14 15">IRF9</strain>
    </source>
</reference>
<keyword evidence="15" id="KW-1185">Reference proteome</keyword>
<keyword evidence="7 12" id="KW-0822">Tryptophan biosynthesis</keyword>